<dbReference type="Proteomes" id="UP001330434">
    <property type="component" value="Chromosome"/>
</dbReference>
<organism evidence="3 4">
    <name type="scientific">Candidatus Bealeia paramacronuclearis</name>
    <dbReference type="NCBI Taxonomy" id="1921001"/>
    <lineage>
        <taxon>Bacteria</taxon>
        <taxon>Pseudomonadati</taxon>
        <taxon>Pseudomonadota</taxon>
        <taxon>Alphaproteobacteria</taxon>
        <taxon>Holosporales</taxon>
        <taxon>Holosporaceae</taxon>
        <taxon>Candidatus Bealeia</taxon>
    </lineage>
</organism>
<dbReference type="PANTHER" id="PTHR13504">
    <property type="entry name" value="FIDO DOMAIN-CONTAINING PROTEIN DDB_G0283145"/>
    <property type="match status" value="1"/>
</dbReference>
<evidence type="ECO:0000259" key="2">
    <source>
        <dbReference type="PROSITE" id="PS51459"/>
    </source>
</evidence>
<protein>
    <submittedName>
        <fullName evidence="3">Fic/DOC family protein</fullName>
    </submittedName>
</protein>
<dbReference type="SUPFAM" id="SSF140931">
    <property type="entry name" value="Fic-like"/>
    <property type="match status" value="1"/>
</dbReference>
<dbReference type="Pfam" id="PF02661">
    <property type="entry name" value="Fic"/>
    <property type="match status" value="1"/>
</dbReference>
<dbReference type="InterPro" id="IPR036388">
    <property type="entry name" value="WH-like_DNA-bd_sf"/>
</dbReference>
<feature type="domain" description="Fido" evidence="2">
    <location>
        <begin position="179"/>
        <end position="331"/>
    </location>
</feature>
<dbReference type="EMBL" id="CP133270">
    <property type="protein sequence ID" value="WVX66795.1"/>
    <property type="molecule type" value="Genomic_DNA"/>
</dbReference>
<sequence length="425" mass="49585">MPVQEKLYRIEQPNVPKDWEREAQNLTDDQTEGLIGLSENPIYLYWDKIKYKVFKDLSVSKEVAWAIILNHRKKNSRNTPVQSEGGDFFRFVPLQRWENTLLLFDKIFLNRPRGANVQSEPWMIEAISSAMIEGAHTTRDRALQLLHLHKTPADYGERMILNNYKMAQMLESLPLDFYVNLETLFEWQIQLTRLNLPQKDQGRLRTDTDHIVIAPKSPDVVTFIPPSEGFLKDQLALFIDFVNRDHPNLHPLLHAICIHYWFAYLHPFVDGNGRTARALFYWFLMKSGYPNITSLPLSPLILRSVQNYSKAFILTEQDHQDLTYFIDFNIRLIDEALVQFKANELIDSSQNDLVDERLNLRQNTIIRILKTKQLPDVNVSFVQQKFGVSKLTAIHDLKGLLILEIVESRRVGKNVLYRLKSRASL</sequence>
<reference evidence="3 4" key="1">
    <citation type="journal article" date="2024" name="Environ. Microbiol.">
        <title>Novel evolutionary insights on the interactions of the Holosporales (Alphaproteobacteria) with eukaryotic hosts from comparative genomics.</title>
        <authorList>
            <person name="Giovannini M."/>
            <person name="Petroni G."/>
            <person name="Castelli M."/>
        </authorList>
    </citation>
    <scope>NUCLEOTIDE SEQUENCE [LARGE SCALE GENOMIC DNA]</scope>
    <source>
        <strain evidence="3 4">US_Bl 15I1</strain>
    </source>
</reference>
<dbReference type="InterPro" id="IPR040198">
    <property type="entry name" value="Fido_containing"/>
</dbReference>
<dbReference type="InterPro" id="IPR003812">
    <property type="entry name" value="Fido"/>
</dbReference>
<dbReference type="PROSITE" id="PS51459">
    <property type="entry name" value="FIDO"/>
    <property type="match status" value="1"/>
</dbReference>
<proteinExistence type="predicted"/>
<feature type="domain" description="HTH arsR-type" evidence="1">
    <location>
        <begin position="345"/>
        <end position="425"/>
    </location>
</feature>
<name>A0ABZ2C5T8_9PROT</name>
<dbReference type="PANTHER" id="PTHR13504:SF38">
    <property type="entry name" value="FIDO DOMAIN-CONTAINING PROTEIN"/>
    <property type="match status" value="1"/>
</dbReference>
<dbReference type="Gene3D" id="1.10.10.10">
    <property type="entry name" value="Winged helix-like DNA-binding domain superfamily/Winged helix DNA-binding domain"/>
    <property type="match status" value="1"/>
</dbReference>
<dbReference type="InterPro" id="IPR001845">
    <property type="entry name" value="HTH_ArsR_DNA-bd_dom"/>
</dbReference>
<gene>
    <name evidence="3" type="ORF">Bealeia1_00980</name>
</gene>
<evidence type="ECO:0000313" key="4">
    <source>
        <dbReference type="Proteomes" id="UP001330434"/>
    </source>
</evidence>
<keyword evidence="4" id="KW-1185">Reference proteome</keyword>
<dbReference type="PROSITE" id="PS50987">
    <property type="entry name" value="HTH_ARSR_2"/>
    <property type="match status" value="1"/>
</dbReference>
<dbReference type="Gene3D" id="1.10.3290.10">
    <property type="entry name" value="Fido-like domain"/>
    <property type="match status" value="1"/>
</dbReference>
<dbReference type="InterPro" id="IPR036597">
    <property type="entry name" value="Fido-like_dom_sf"/>
</dbReference>
<accession>A0ABZ2C5T8</accession>
<evidence type="ECO:0000259" key="1">
    <source>
        <dbReference type="PROSITE" id="PS50987"/>
    </source>
</evidence>
<evidence type="ECO:0000313" key="3">
    <source>
        <dbReference type="EMBL" id="WVX66795.1"/>
    </source>
</evidence>